<dbReference type="InterPro" id="IPR057053">
    <property type="entry name" value="MYND_ZMYND11_ZMYD8"/>
</dbReference>
<keyword evidence="16" id="KW-1185">Reference proteome</keyword>
<protein>
    <recommendedName>
        <fullName evidence="14">MYND-type domain-containing protein</fullName>
    </recommendedName>
</protein>
<evidence type="ECO:0000313" key="15">
    <source>
        <dbReference type="Ensembl" id="ENSCINP00000004545.3"/>
    </source>
</evidence>
<dbReference type="GO" id="GO:0140006">
    <property type="term" value="F:histone H3 reader activity"/>
    <property type="evidence" value="ECO:0007669"/>
    <property type="project" value="UniProtKB-ARBA"/>
</dbReference>
<feature type="compositionally biased region" description="Basic and acidic residues" evidence="13">
    <location>
        <begin position="368"/>
        <end position="383"/>
    </location>
</feature>
<dbReference type="Pfam" id="PF23460">
    <property type="entry name" value="ZMYND8_CC"/>
    <property type="match status" value="1"/>
</dbReference>
<reference evidence="15" key="4">
    <citation type="submission" date="2025-09" db="UniProtKB">
        <authorList>
            <consortium name="Ensembl"/>
        </authorList>
    </citation>
    <scope>IDENTIFICATION</scope>
</reference>
<dbReference type="Pfam" id="PF24324">
    <property type="entry name" value="MYND_ZMYND11_ZMYD8"/>
    <property type="match status" value="1"/>
</dbReference>
<dbReference type="Ensembl" id="ENSCINT00000004545.3">
    <property type="protein sequence ID" value="ENSCINP00000004545.3"/>
    <property type="gene ID" value="ENSCING00000002224.3"/>
</dbReference>
<feature type="compositionally biased region" description="Low complexity" evidence="13">
    <location>
        <begin position="346"/>
        <end position="359"/>
    </location>
</feature>
<keyword evidence="5 12" id="KW-0863">Zinc-finger</keyword>
<dbReference type="EMBL" id="EAAA01002647">
    <property type="status" value="NOT_ANNOTATED_CDS"/>
    <property type="molecule type" value="Genomic_DNA"/>
</dbReference>
<dbReference type="InterPro" id="IPR056987">
    <property type="entry name" value="ZMYND8_CC"/>
</dbReference>
<keyword evidence="10" id="KW-0804">Transcription</keyword>
<evidence type="ECO:0000256" key="13">
    <source>
        <dbReference type="SAM" id="MobiDB-lite"/>
    </source>
</evidence>
<evidence type="ECO:0000256" key="2">
    <source>
        <dbReference type="ARBA" id="ARBA00004286"/>
    </source>
</evidence>
<dbReference type="STRING" id="7719.ENSCINP00000004545"/>
<dbReference type="PANTHER" id="PTHR46453">
    <property type="entry name" value="PROTEIN KINASE C-BINDING PROTEIN 1"/>
    <property type="match status" value="1"/>
</dbReference>
<feature type="compositionally biased region" description="Basic and acidic residues" evidence="13">
    <location>
        <begin position="420"/>
        <end position="433"/>
    </location>
</feature>
<keyword evidence="3" id="KW-0158">Chromosome</keyword>
<feature type="region of interest" description="Disordered" evidence="13">
    <location>
        <begin position="1"/>
        <end position="180"/>
    </location>
</feature>
<proteinExistence type="predicted"/>
<dbReference type="HOGENOM" id="CLU_529532_0_0_1"/>
<feature type="region of interest" description="Disordered" evidence="13">
    <location>
        <begin position="346"/>
        <end position="451"/>
    </location>
</feature>
<dbReference type="InterPro" id="IPR002893">
    <property type="entry name" value="Znf_MYND"/>
</dbReference>
<keyword evidence="7" id="KW-0156">Chromatin regulator</keyword>
<dbReference type="SUPFAM" id="SSF144232">
    <property type="entry name" value="HIT/MYND zinc finger-like"/>
    <property type="match status" value="1"/>
</dbReference>
<evidence type="ECO:0000256" key="1">
    <source>
        <dbReference type="ARBA" id="ARBA00004123"/>
    </source>
</evidence>
<evidence type="ECO:0000313" key="16">
    <source>
        <dbReference type="Proteomes" id="UP000008144"/>
    </source>
</evidence>
<evidence type="ECO:0000259" key="14">
    <source>
        <dbReference type="PROSITE" id="PS50865"/>
    </source>
</evidence>
<organism evidence="15 16">
    <name type="scientific">Ciona intestinalis</name>
    <name type="common">Transparent sea squirt</name>
    <name type="synonym">Ascidia intestinalis</name>
    <dbReference type="NCBI Taxonomy" id="7719"/>
    <lineage>
        <taxon>Eukaryota</taxon>
        <taxon>Metazoa</taxon>
        <taxon>Chordata</taxon>
        <taxon>Tunicata</taxon>
        <taxon>Ascidiacea</taxon>
        <taxon>Phlebobranchia</taxon>
        <taxon>Cionidae</taxon>
        <taxon>Ciona</taxon>
    </lineage>
</organism>
<keyword evidence="6" id="KW-0862">Zinc</keyword>
<dbReference type="FunFam" id="6.10.140.2220:FF:000002">
    <property type="entry name" value="Protein kinase C-binding protein 1 isoform C"/>
    <property type="match status" value="1"/>
</dbReference>
<reference evidence="15" key="2">
    <citation type="journal article" date="2008" name="Genome Biol.">
        <title>Improved genome assembly and evidence-based global gene model set for the chordate Ciona intestinalis: new insight into intron and operon populations.</title>
        <authorList>
            <person name="Satou Y."/>
            <person name="Mineta K."/>
            <person name="Ogasawara M."/>
            <person name="Sasakura Y."/>
            <person name="Shoguchi E."/>
            <person name="Ueno K."/>
            <person name="Yamada L."/>
            <person name="Matsumoto J."/>
            <person name="Wasserscheid J."/>
            <person name="Dewar K."/>
            <person name="Wiley G.B."/>
            <person name="Macmil S.L."/>
            <person name="Roe B.A."/>
            <person name="Zeller R.W."/>
            <person name="Hastings K.E."/>
            <person name="Lemaire P."/>
            <person name="Lindquist E."/>
            <person name="Endo T."/>
            <person name="Hotta K."/>
            <person name="Inaba K."/>
        </authorList>
    </citation>
    <scope>NUCLEOTIDE SEQUENCE [LARGE SCALE GENOMIC DNA]</scope>
    <source>
        <strain evidence="15">wild type</strain>
    </source>
</reference>
<dbReference type="PROSITE" id="PS01360">
    <property type="entry name" value="ZF_MYND_1"/>
    <property type="match status" value="1"/>
</dbReference>
<dbReference type="GO" id="GO:0008270">
    <property type="term" value="F:zinc ion binding"/>
    <property type="evidence" value="ECO:0007669"/>
    <property type="project" value="UniProtKB-KW"/>
</dbReference>
<evidence type="ECO:0000256" key="8">
    <source>
        <dbReference type="ARBA" id="ARBA00023015"/>
    </source>
</evidence>
<dbReference type="InParanoid" id="L7N0R0"/>
<evidence type="ECO:0000256" key="9">
    <source>
        <dbReference type="ARBA" id="ARBA00023117"/>
    </source>
</evidence>
<reference evidence="16" key="1">
    <citation type="journal article" date="2002" name="Science">
        <title>The draft genome of Ciona intestinalis: insights into chordate and vertebrate origins.</title>
        <authorList>
            <person name="Dehal P."/>
            <person name="Satou Y."/>
            <person name="Campbell R.K."/>
            <person name="Chapman J."/>
            <person name="Degnan B."/>
            <person name="De Tomaso A."/>
            <person name="Davidson B."/>
            <person name="Di Gregorio A."/>
            <person name="Gelpke M."/>
            <person name="Goodstein D.M."/>
            <person name="Harafuji N."/>
            <person name="Hastings K.E."/>
            <person name="Ho I."/>
            <person name="Hotta K."/>
            <person name="Huang W."/>
            <person name="Kawashima T."/>
            <person name="Lemaire P."/>
            <person name="Martinez D."/>
            <person name="Meinertzhagen I.A."/>
            <person name="Necula S."/>
            <person name="Nonaka M."/>
            <person name="Putnam N."/>
            <person name="Rash S."/>
            <person name="Saiga H."/>
            <person name="Satake M."/>
            <person name="Terry A."/>
            <person name="Yamada L."/>
            <person name="Wang H.G."/>
            <person name="Awazu S."/>
            <person name="Azumi K."/>
            <person name="Boore J."/>
            <person name="Branno M."/>
            <person name="Chin-Bow S."/>
            <person name="DeSantis R."/>
            <person name="Doyle S."/>
            <person name="Francino P."/>
            <person name="Keys D.N."/>
            <person name="Haga S."/>
            <person name="Hayashi H."/>
            <person name="Hino K."/>
            <person name="Imai K.S."/>
            <person name="Inaba K."/>
            <person name="Kano S."/>
            <person name="Kobayashi K."/>
            <person name="Kobayashi M."/>
            <person name="Lee B.I."/>
            <person name="Makabe K.W."/>
            <person name="Manohar C."/>
            <person name="Matassi G."/>
            <person name="Medina M."/>
            <person name="Mochizuki Y."/>
            <person name="Mount S."/>
            <person name="Morishita T."/>
            <person name="Miura S."/>
            <person name="Nakayama A."/>
            <person name="Nishizaka S."/>
            <person name="Nomoto H."/>
            <person name="Ohta F."/>
            <person name="Oishi K."/>
            <person name="Rigoutsos I."/>
            <person name="Sano M."/>
            <person name="Sasaki A."/>
            <person name="Sasakura Y."/>
            <person name="Shoguchi E."/>
            <person name="Shin-i T."/>
            <person name="Spagnuolo A."/>
            <person name="Stainier D."/>
            <person name="Suzuki M.M."/>
            <person name="Tassy O."/>
            <person name="Takatori N."/>
            <person name="Tokuoka M."/>
            <person name="Yagi K."/>
            <person name="Yoshizaki F."/>
            <person name="Wada S."/>
            <person name="Zhang C."/>
            <person name="Hyatt P.D."/>
            <person name="Larimer F."/>
            <person name="Detter C."/>
            <person name="Doggett N."/>
            <person name="Glavina T."/>
            <person name="Hawkins T."/>
            <person name="Richardson P."/>
            <person name="Lucas S."/>
            <person name="Kohara Y."/>
            <person name="Levine M."/>
            <person name="Satoh N."/>
            <person name="Rokhsar D.S."/>
        </authorList>
    </citation>
    <scope>NUCLEOTIDE SEQUENCE [LARGE SCALE GENOMIC DNA]</scope>
</reference>
<evidence type="ECO:0000256" key="12">
    <source>
        <dbReference type="PROSITE-ProRule" id="PRU00134"/>
    </source>
</evidence>
<reference evidence="15" key="3">
    <citation type="submission" date="2025-08" db="UniProtKB">
        <authorList>
            <consortium name="Ensembl"/>
        </authorList>
    </citation>
    <scope>IDENTIFICATION</scope>
</reference>
<keyword evidence="4" id="KW-0479">Metal-binding</keyword>
<comment type="subcellular location">
    <subcellularLocation>
        <location evidence="2">Chromosome</location>
    </subcellularLocation>
    <subcellularLocation>
        <location evidence="1">Nucleus</location>
    </subcellularLocation>
</comment>
<dbReference type="AlphaFoldDB" id="L7N0R0"/>
<feature type="compositionally biased region" description="Basic and acidic residues" evidence="13">
    <location>
        <begin position="97"/>
        <end position="119"/>
    </location>
</feature>
<sequence length="451" mass="50538">MDSGGGIKIIPAKEKKKIFPESSKSKSDKDGDSVRIKKSDPSKIRKDSIPGGAKKTEVIVKKKILMSNAAKPRADDGKDKSTLKSTAKILSQKMMNRKHEPSASKKPGEKRIGESEKSFFGDVAPKKLSSFTIPKHRPAPAPKHTQESSISKPVDPTAPSSNQRIHQPYHDNHNNHSTSIGANVPMQKIQKYNDKVMQGVQQVLVEMYEDMMNVFESNQGKKNTEHQGDATVGQQVTQLRLELERLKWMHQQEIAELQHNHDLTVAEIRQSLENEKIHALDDIKKKCDAEKQSAVEDTKKKQWCANCRKEAIFYCCWNTSYCDYPCQQLHWPKHMGTCSQARGGAAQTATTTAPSAEVEPAPEEEEPKSEAPKVQEEEDTMRVDEDEDDNSDNEMVIDENIEEATSKKVEDISPLSPEEELLKKSKNDLKDDQIPITSAEDINPTLITSSS</sequence>
<evidence type="ECO:0000256" key="6">
    <source>
        <dbReference type="ARBA" id="ARBA00022833"/>
    </source>
</evidence>
<keyword evidence="9" id="KW-0103">Bromodomain</keyword>
<keyword evidence="8" id="KW-0805">Transcription regulation</keyword>
<evidence type="ECO:0000256" key="3">
    <source>
        <dbReference type="ARBA" id="ARBA00022454"/>
    </source>
</evidence>
<evidence type="ECO:0000256" key="11">
    <source>
        <dbReference type="ARBA" id="ARBA00023242"/>
    </source>
</evidence>
<feature type="compositionally biased region" description="Acidic residues" evidence="13">
    <location>
        <begin position="384"/>
        <end position="402"/>
    </location>
</feature>
<name>L7N0R0_CIOIN</name>
<dbReference type="GO" id="GO:0045892">
    <property type="term" value="P:negative regulation of DNA-templated transcription"/>
    <property type="evidence" value="ECO:0007669"/>
    <property type="project" value="UniProtKB-ARBA"/>
</dbReference>
<dbReference type="Gene3D" id="6.10.140.2220">
    <property type="match status" value="1"/>
</dbReference>
<dbReference type="PROSITE" id="PS50865">
    <property type="entry name" value="ZF_MYND_2"/>
    <property type="match status" value="1"/>
</dbReference>
<dbReference type="PANTHER" id="PTHR46453:SF5">
    <property type="entry name" value="PROTEIN KINASE C-BINDING PROTEIN 1 ISOFORM X1"/>
    <property type="match status" value="1"/>
</dbReference>
<feature type="compositionally biased region" description="Basic and acidic residues" evidence="13">
    <location>
        <begin position="72"/>
        <end position="82"/>
    </location>
</feature>
<evidence type="ECO:0000256" key="5">
    <source>
        <dbReference type="ARBA" id="ARBA00022771"/>
    </source>
</evidence>
<feature type="compositionally biased region" description="Basic and acidic residues" evidence="13">
    <location>
        <begin position="11"/>
        <end position="60"/>
    </location>
</feature>
<evidence type="ECO:0000256" key="10">
    <source>
        <dbReference type="ARBA" id="ARBA00023163"/>
    </source>
</evidence>
<keyword evidence="11" id="KW-0539">Nucleus</keyword>
<dbReference type="GeneTree" id="ENSGT00940000154897"/>
<dbReference type="GO" id="GO:0005694">
    <property type="term" value="C:chromosome"/>
    <property type="evidence" value="ECO:0007669"/>
    <property type="project" value="UniProtKB-SubCell"/>
</dbReference>
<feature type="domain" description="MYND-type" evidence="14">
    <location>
        <begin position="304"/>
        <end position="338"/>
    </location>
</feature>
<accession>L7N0R0</accession>
<dbReference type="Proteomes" id="UP000008144">
    <property type="component" value="Chromosome 8"/>
</dbReference>
<evidence type="ECO:0000256" key="7">
    <source>
        <dbReference type="ARBA" id="ARBA00022853"/>
    </source>
</evidence>
<evidence type="ECO:0000256" key="4">
    <source>
        <dbReference type="ARBA" id="ARBA00022723"/>
    </source>
</evidence>
<dbReference type="GO" id="GO:0005634">
    <property type="term" value="C:nucleus"/>
    <property type="evidence" value="ECO:0007669"/>
    <property type="project" value="UniProtKB-SubCell"/>
</dbReference>